<dbReference type="AlphaFoldDB" id="A0A8H5WM81"/>
<reference evidence="2 3" key="1">
    <citation type="submission" date="2020-05" db="EMBL/GenBank/DDBJ databases">
        <title>Identification and distribution of gene clusters putatively required for synthesis of sphingolipid metabolism inhibitors in phylogenetically diverse species of the filamentous fungus Fusarium.</title>
        <authorList>
            <person name="Kim H.-S."/>
            <person name="Busman M."/>
            <person name="Brown D.W."/>
            <person name="Divon H."/>
            <person name="Uhlig S."/>
            <person name="Proctor R.H."/>
        </authorList>
    </citation>
    <scope>NUCLEOTIDE SEQUENCE [LARGE SCALE GENOMIC DNA]</scope>
    <source>
        <strain evidence="2 3">NRRL 20693</strain>
    </source>
</reference>
<evidence type="ECO:0000313" key="2">
    <source>
        <dbReference type="EMBL" id="KAF5663004.1"/>
    </source>
</evidence>
<sequence>MESQISTPTTIAIRKSELNGDVTYRVPKHEPKHSSLRPQRSCLRPSKSNSIENTELAVAIREPPKVTKSVCIVDFAVAIETDGSGWYHDHVEPRNPDPKPRKSRSLSPRRRKPSNDTCSASPGSGTKSRFLLEDSLVTGRLRQAQNYCNANEIASIIRGSLDFLMAVYDSTNPRSERIANRLQNLGLRIIGSYVGEEREFVNREVCTFKVSEFLYRSKETSMSWKRRQRGNNVISKEEMIRRNSF</sequence>
<dbReference type="Proteomes" id="UP000567885">
    <property type="component" value="Unassembled WGS sequence"/>
</dbReference>
<feature type="region of interest" description="Disordered" evidence="1">
    <location>
        <begin position="25"/>
        <end position="48"/>
    </location>
</feature>
<keyword evidence="3" id="KW-1185">Reference proteome</keyword>
<organism evidence="2 3">
    <name type="scientific">Fusarium heterosporum</name>
    <dbReference type="NCBI Taxonomy" id="42747"/>
    <lineage>
        <taxon>Eukaryota</taxon>
        <taxon>Fungi</taxon>
        <taxon>Dikarya</taxon>
        <taxon>Ascomycota</taxon>
        <taxon>Pezizomycotina</taxon>
        <taxon>Sordariomycetes</taxon>
        <taxon>Hypocreomycetidae</taxon>
        <taxon>Hypocreales</taxon>
        <taxon>Nectriaceae</taxon>
        <taxon>Fusarium</taxon>
        <taxon>Fusarium heterosporum species complex</taxon>
    </lineage>
</organism>
<accession>A0A8H5WM81</accession>
<gene>
    <name evidence="2" type="ORF">FHETE_7698</name>
</gene>
<feature type="compositionally biased region" description="Basic residues" evidence="1">
    <location>
        <begin position="101"/>
        <end position="112"/>
    </location>
</feature>
<evidence type="ECO:0000256" key="1">
    <source>
        <dbReference type="SAM" id="MobiDB-lite"/>
    </source>
</evidence>
<dbReference type="EMBL" id="JAAGWQ010000153">
    <property type="protein sequence ID" value="KAF5663004.1"/>
    <property type="molecule type" value="Genomic_DNA"/>
</dbReference>
<dbReference type="OrthoDB" id="5098804at2759"/>
<evidence type="ECO:0000313" key="3">
    <source>
        <dbReference type="Proteomes" id="UP000567885"/>
    </source>
</evidence>
<feature type="region of interest" description="Disordered" evidence="1">
    <location>
        <begin position="86"/>
        <end position="127"/>
    </location>
</feature>
<feature type="compositionally biased region" description="Basic and acidic residues" evidence="1">
    <location>
        <begin position="87"/>
        <end position="100"/>
    </location>
</feature>
<name>A0A8H5WM81_FUSHE</name>
<comment type="caution">
    <text evidence="2">The sequence shown here is derived from an EMBL/GenBank/DDBJ whole genome shotgun (WGS) entry which is preliminary data.</text>
</comment>
<feature type="compositionally biased region" description="Polar residues" evidence="1">
    <location>
        <begin position="115"/>
        <end position="127"/>
    </location>
</feature>
<protein>
    <submittedName>
        <fullName evidence="2">Uncharacterized protein</fullName>
    </submittedName>
</protein>
<proteinExistence type="predicted"/>